<evidence type="ECO:0000313" key="3">
    <source>
        <dbReference type="EMBL" id="KAF1962828.1"/>
    </source>
</evidence>
<proteinExistence type="predicted"/>
<dbReference type="OrthoDB" id="428177at2759"/>
<protein>
    <recommendedName>
        <fullName evidence="5">Glycoside hydrolase</fullName>
    </recommendedName>
</protein>
<dbReference type="InterPro" id="IPR017853">
    <property type="entry name" value="GH"/>
</dbReference>
<feature type="chain" id="PRO_5025430084" description="Glycoside hydrolase" evidence="2">
    <location>
        <begin position="23"/>
        <end position="635"/>
    </location>
</feature>
<dbReference type="EMBL" id="ML976978">
    <property type="protein sequence ID" value="KAF1962828.1"/>
    <property type="molecule type" value="Genomic_DNA"/>
</dbReference>
<dbReference type="Gene3D" id="3.20.20.80">
    <property type="entry name" value="Glycosidases"/>
    <property type="match status" value="1"/>
</dbReference>
<evidence type="ECO:0000256" key="1">
    <source>
        <dbReference type="SAM" id="MobiDB-lite"/>
    </source>
</evidence>
<feature type="signal peptide" evidence="2">
    <location>
        <begin position="1"/>
        <end position="22"/>
    </location>
</feature>
<gene>
    <name evidence="3" type="ORF">CC80DRAFT_487289</name>
</gene>
<reference evidence="3" key="1">
    <citation type="journal article" date="2020" name="Stud. Mycol.">
        <title>101 Dothideomycetes genomes: a test case for predicting lifestyles and emergence of pathogens.</title>
        <authorList>
            <person name="Haridas S."/>
            <person name="Albert R."/>
            <person name="Binder M."/>
            <person name="Bloem J."/>
            <person name="Labutti K."/>
            <person name="Salamov A."/>
            <person name="Andreopoulos B."/>
            <person name="Baker S."/>
            <person name="Barry K."/>
            <person name="Bills G."/>
            <person name="Bluhm B."/>
            <person name="Cannon C."/>
            <person name="Castanera R."/>
            <person name="Culley D."/>
            <person name="Daum C."/>
            <person name="Ezra D."/>
            <person name="Gonzalez J."/>
            <person name="Henrissat B."/>
            <person name="Kuo A."/>
            <person name="Liang C."/>
            <person name="Lipzen A."/>
            <person name="Lutzoni F."/>
            <person name="Magnuson J."/>
            <person name="Mondo S."/>
            <person name="Nolan M."/>
            <person name="Ohm R."/>
            <person name="Pangilinan J."/>
            <person name="Park H.-J."/>
            <person name="Ramirez L."/>
            <person name="Alfaro M."/>
            <person name="Sun H."/>
            <person name="Tritt A."/>
            <person name="Yoshinaga Y."/>
            <person name="Zwiers L.-H."/>
            <person name="Turgeon B."/>
            <person name="Goodwin S."/>
            <person name="Spatafora J."/>
            <person name="Crous P."/>
            <person name="Grigoriev I."/>
        </authorList>
    </citation>
    <scope>NUCLEOTIDE SEQUENCE</scope>
    <source>
        <strain evidence="3">CBS 675.92</strain>
    </source>
</reference>
<evidence type="ECO:0000256" key="2">
    <source>
        <dbReference type="SAM" id="SignalP"/>
    </source>
</evidence>
<dbReference type="AlphaFoldDB" id="A0A6A5UDJ5"/>
<sequence>MFLPSIFASLVSVAALTRFVAADLRISADNFSFGGVNFPQLQFLEPNYRDEIITKVVKSNARVIRLFIRGDKDHGDPEPTLGEFDKSMLDQIDDTMASIHRISRGQVKVIIAPHDAHALRGSNDVPCDAYCEKLKPAFLDFYSVDEYRELYKTRLEVFFNHYPSKNFKGRPWSELSEVILGVDLQNEPWAGIHPIVAGEAWLCIMATHLKEKIGLGKSGIAVITGGISGSQSATGTQNFPDSAFDCPAVDVIGIHGYFAQGQDGSATAATPWANMFLPGNTLTARALGKKLLLVEEWSFKKTDLGLMYKKQAIFDQGNALNRRGIPWLYSYLTIHDEGTTAKVSLTREDNFAIGALKNILSRAYNTRSNFNWAKYLSAPKRSLTNLTHVAMNPYIPEHSDCTFGCEGFLCDAPDGCSPDLICKNSICQKPSESQPGKIDDSCNSKKPCLSHLTCEDGLCQRCTARLSIEPADTRKSTLYNNPSSLIGSCALDSSDPFRMRPICRLPSSSPSSPSHRTNPCTNASHCSADEFCSWGLCTACGSDDACLGAKCKSNNTCKTGFCNRHGRCDYPAKRKVAAKSGRDTWGSRKGAGWNAGPRNMERGPNKVRDEAMRVQIPREEVVATGAAAAAATAPV</sequence>
<organism evidence="3 4">
    <name type="scientific">Byssothecium circinans</name>
    <dbReference type="NCBI Taxonomy" id="147558"/>
    <lineage>
        <taxon>Eukaryota</taxon>
        <taxon>Fungi</taxon>
        <taxon>Dikarya</taxon>
        <taxon>Ascomycota</taxon>
        <taxon>Pezizomycotina</taxon>
        <taxon>Dothideomycetes</taxon>
        <taxon>Pleosporomycetidae</taxon>
        <taxon>Pleosporales</taxon>
        <taxon>Massarineae</taxon>
        <taxon>Massarinaceae</taxon>
        <taxon>Byssothecium</taxon>
    </lineage>
</organism>
<accession>A0A6A5UDJ5</accession>
<feature type="region of interest" description="Disordered" evidence="1">
    <location>
        <begin position="579"/>
        <end position="604"/>
    </location>
</feature>
<evidence type="ECO:0008006" key="5">
    <source>
        <dbReference type="Google" id="ProtNLM"/>
    </source>
</evidence>
<keyword evidence="4" id="KW-1185">Reference proteome</keyword>
<name>A0A6A5UDJ5_9PLEO</name>
<keyword evidence="2" id="KW-0732">Signal</keyword>
<dbReference type="Proteomes" id="UP000800035">
    <property type="component" value="Unassembled WGS sequence"/>
</dbReference>
<evidence type="ECO:0000313" key="4">
    <source>
        <dbReference type="Proteomes" id="UP000800035"/>
    </source>
</evidence>
<dbReference type="SUPFAM" id="SSF51445">
    <property type="entry name" value="(Trans)glycosidases"/>
    <property type="match status" value="1"/>
</dbReference>